<feature type="non-terminal residue" evidence="1">
    <location>
        <position position="452"/>
    </location>
</feature>
<dbReference type="SUPFAM" id="SSF51126">
    <property type="entry name" value="Pectin lyase-like"/>
    <property type="match status" value="1"/>
</dbReference>
<protein>
    <recommendedName>
        <fullName evidence="3">Right handed beta helix domain-containing protein</fullName>
    </recommendedName>
</protein>
<gene>
    <name evidence="1" type="ORF">EZS28_004524</name>
</gene>
<sequence>MGVNAGTFIFEFLNLKLIGTDEAAIRQSGDQTKVEISNCFVTGGSIKQRLIYKDDEGNLTIADLTISGQTIEQQSFISALFGINIFNDFTITETGFIHIVSGNSSVTNMNIYDDSTVVGSALIDPGPVQPNYYLFAATGNNQFSNIVVYQASMEQYLIYVYQAKSVTIDDLYVHDLTKLSAQVINFQSGSLTLTNSVFERLESTVYFIGGVIYINIQNEADKVQITNCNFTECTRVDETPGGAIGFNLYNKGQLEIDGACNFNECEAIGGCAIYGIVQSGASLIIEDECLFYKCSYEIPHSSGALELHIQGGEVIIQGACKFVECISQRGGAIYSIIQNNGLLNIGGECIFDQCVSSYGGAGAVYVNIQNQGQLILDNACYFDKCISEGPYYGGGALDLMLFEGGGSVIIREACVFNSCECIQSEGGALNIYIQDEATMLIEGACIFDRCTS</sequence>
<evidence type="ECO:0000313" key="2">
    <source>
        <dbReference type="Proteomes" id="UP000324800"/>
    </source>
</evidence>
<dbReference type="Proteomes" id="UP000324800">
    <property type="component" value="Unassembled WGS sequence"/>
</dbReference>
<name>A0A5J4WZI9_9EUKA</name>
<reference evidence="1 2" key="1">
    <citation type="submission" date="2019-03" db="EMBL/GenBank/DDBJ databases">
        <title>Single cell metagenomics reveals metabolic interactions within the superorganism composed of flagellate Streblomastix strix and complex community of Bacteroidetes bacteria on its surface.</title>
        <authorList>
            <person name="Treitli S.C."/>
            <person name="Kolisko M."/>
            <person name="Husnik F."/>
            <person name="Keeling P."/>
            <person name="Hampl V."/>
        </authorList>
    </citation>
    <scope>NUCLEOTIDE SEQUENCE [LARGE SCALE GENOMIC DNA]</scope>
    <source>
        <strain evidence="1">ST1C</strain>
    </source>
</reference>
<organism evidence="1 2">
    <name type="scientific">Streblomastix strix</name>
    <dbReference type="NCBI Taxonomy" id="222440"/>
    <lineage>
        <taxon>Eukaryota</taxon>
        <taxon>Metamonada</taxon>
        <taxon>Preaxostyla</taxon>
        <taxon>Oxymonadida</taxon>
        <taxon>Streblomastigidae</taxon>
        <taxon>Streblomastix</taxon>
    </lineage>
</organism>
<dbReference type="AlphaFoldDB" id="A0A5J4WZI9"/>
<evidence type="ECO:0000313" key="1">
    <source>
        <dbReference type="EMBL" id="KAA6399952.1"/>
    </source>
</evidence>
<proteinExistence type="predicted"/>
<accession>A0A5J4WZI9</accession>
<dbReference type="InterPro" id="IPR011050">
    <property type="entry name" value="Pectin_lyase_fold/virulence"/>
</dbReference>
<dbReference type="EMBL" id="SNRW01000649">
    <property type="protein sequence ID" value="KAA6399952.1"/>
    <property type="molecule type" value="Genomic_DNA"/>
</dbReference>
<comment type="caution">
    <text evidence="1">The sequence shown here is derived from an EMBL/GenBank/DDBJ whole genome shotgun (WGS) entry which is preliminary data.</text>
</comment>
<evidence type="ECO:0008006" key="3">
    <source>
        <dbReference type="Google" id="ProtNLM"/>
    </source>
</evidence>